<sequence>MQNKSAPLNFCNRDCRWPLFISCPCQACGLGTETATFLELQGIQGRPGKRETRGSQQAVGIETGIRRRAERLNIDARRYHFGHGLRHHKRSKARPSQITKPALCDRTPQPTGGCCKCSGVVLSMQADAHDGSGTTHPPPTPSHLGIESHTYQVVSTVSTTNPRPVLCAGSWPVAWPGKAGRPREGFADEMRCREGEGLEAGLVGGNGFAIRVAWSADETRLDQICCDGFCGRPGRRAW</sequence>
<organism evidence="2 3">
    <name type="scientific">Chaetomium fimeti</name>
    <dbReference type="NCBI Taxonomy" id="1854472"/>
    <lineage>
        <taxon>Eukaryota</taxon>
        <taxon>Fungi</taxon>
        <taxon>Dikarya</taxon>
        <taxon>Ascomycota</taxon>
        <taxon>Pezizomycotina</taxon>
        <taxon>Sordariomycetes</taxon>
        <taxon>Sordariomycetidae</taxon>
        <taxon>Sordariales</taxon>
        <taxon>Chaetomiaceae</taxon>
        <taxon>Chaetomium</taxon>
    </lineage>
</organism>
<reference evidence="2" key="2">
    <citation type="submission" date="2023-06" db="EMBL/GenBank/DDBJ databases">
        <authorList>
            <consortium name="Lawrence Berkeley National Laboratory"/>
            <person name="Haridas S."/>
            <person name="Hensen N."/>
            <person name="Bonometti L."/>
            <person name="Westerberg I."/>
            <person name="Brannstrom I.O."/>
            <person name="Guillou S."/>
            <person name="Cros-Aarteil S."/>
            <person name="Calhoun S."/>
            <person name="Kuo A."/>
            <person name="Mondo S."/>
            <person name="Pangilinan J."/>
            <person name="Riley R."/>
            <person name="Labutti K."/>
            <person name="Andreopoulos B."/>
            <person name="Lipzen A."/>
            <person name="Chen C."/>
            <person name="Yanf M."/>
            <person name="Daum C."/>
            <person name="Ng V."/>
            <person name="Clum A."/>
            <person name="Steindorff A."/>
            <person name="Ohm R."/>
            <person name="Martin F."/>
            <person name="Silar P."/>
            <person name="Natvig D."/>
            <person name="Lalanne C."/>
            <person name="Gautier V."/>
            <person name="Ament-Velasquez S.L."/>
            <person name="Kruys A."/>
            <person name="Hutchinson M.I."/>
            <person name="Powell A.J."/>
            <person name="Barry K."/>
            <person name="Miller A.N."/>
            <person name="Grigoriev I.V."/>
            <person name="Debuchy R."/>
            <person name="Gladieux P."/>
            <person name="Thoren M.H."/>
            <person name="Johannesson H."/>
        </authorList>
    </citation>
    <scope>NUCLEOTIDE SEQUENCE</scope>
    <source>
        <strain evidence="2">CBS 168.71</strain>
    </source>
</reference>
<evidence type="ECO:0000313" key="2">
    <source>
        <dbReference type="EMBL" id="KAK3291946.1"/>
    </source>
</evidence>
<keyword evidence="3" id="KW-1185">Reference proteome</keyword>
<accession>A0AAE0LNG5</accession>
<evidence type="ECO:0000313" key="3">
    <source>
        <dbReference type="Proteomes" id="UP001278766"/>
    </source>
</evidence>
<reference evidence="2" key="1">
    <citation type="journal article" date="2023" name="Mol. Phylogenet. Evol.">
        <title>Genome-scale phylogeny and comparative genomics of the fungal order Sordariales.</title>
        <authorList>
            <person name="Hensen N."/>
            <person name="Bonometti L."/>
            <person name="Westerberg I."/>
            <person name="Brannstrom I.O."/>
            <person name="Guillou S."/>
            <person name="Cros-Aarteil S."/>
            <person name="Calhoun S."/>
            <person name="Haridas S."/>
            <person name="Kuo A."/>
            <person name="Mondo S."/>
            <person name="Pangilinan J."/>
            <person name="Riley R."/>
            <person name="LaButti K."/>
            <person name="Andreopoulos B."/>
            <person name="Lipzen A."/>
            <person name="Chen C."/>
            <person name="Yan M."/>
            <person name="Daum C."/>
            <person name="Ng V."/>
            <person name="Clum A."/>
            <person name="Steindorff A."/>
            <person name="Ohm R.A."/>
            <person name="Martin F."/>
            <person name="Silar P."/>
            <person name="Natvig D.O."/>
            <person name="Lalanne C."/>
            <person name="Gautier V."/>
            <person name="Ament-Velasquez S.L."/>
            <person name="Kruys A."/>
            <person name="Hutchinson M.I."/>
            <person name="Powell A.J."/>
            <person name="Barry K."/>
            <person name="Miller A.N."/>
            <person name="Grigoriev I.V."/>
            <person name="Debuchy R."/>
            <person name="Gladieux P."/>
            <person name="Hiltunen Thoren M."/>
            <person name="Johannesson H."/>
        </authorList>
    </citation>
    <scope>NUCLEOTIDE SEQUENCE</scope>
    <source>
        <strain evidence="2">CBS 168.71</strain>
    </source>
</reference>
<gene>
    <name evidence="2" type="ORF">B0H64DRAFT_408502</name>
</gene>
<dbReference type="GeneID" id="87841602"/>
<name>A0AAE0LNG5_9PEZI</name>
<protein>
    <submittedName>
        <fullName evidence="2">Uncharacterized protein</fullName>
    </submittedName>
</protein>
<evidence type="ECO:0000256" key="1">
    <source>
        <dbReference type="SAM" id="MobiDB-lite"/>
    </source>
</evidence>
<proteinExistence type="predicted"/>
<feature type="compositionally biased region" description="Basic residues" evidence="1">
    <location>
        <begin position="84"/>
        <end position="93"/>
    </location>
</feature>
<dbReference type="EMBL" id="JAUEPN010000008">
    <property type="protein sequence ID" value="KAK3291946.1"/>
    <property type="molecule type" value="Genomic_DNA"/>
</dbReference>
<dbReference type="Proteomes" id="UP001278766">
    <property type="component" value="Unassembled WGS sequence"/>
</dbReference>
<comment type="caution">
    <text evidence="2">The sequence shown here is derived from an EMBL/GenBank/DDBJ whole genome shotgun (WGS) entry which is preliminary data.</text>
</comment>
<feature type="region of interest" description="Disordered" evidence="1">
    <location>
        <begin position="84"/>
        <end position="103"/>
    </location>
</feature>
<dbReference type="AlphaFoldDB" id="A0AAE0LNG5"/>
<dbReference type="RefSeq" id="XP_062655460.1">
    <property type="nucleotide sequence ID" value="XM_062804654.1"/>
</dbReference>